<dbReference type="PROSITE" id="PS50048">
    <property type="entry name" value="ZN2_CY6_FUNGAL_2"/>
    <property type="match status" value="1"/>
</dbReference>
<dbReference type="Pfam" id="PF04082">
    <property type="entry name" value="Fungal_trans"/>
    <property type="match status" value="1"/>
</dbReference>
<feature type="compositionally biased region" description="Low complexity" evidence="7">
    <location>
        <begin position="54"/>
        <end position="66"/>
    </location>
</feature>
<evidence type="ECO:0000256" key="1">
    <source>
        <dbReference type="ARBA" id="ARBA00004123"/>
    </source>
</evidence>
<dbReference type="SUPFAM" id="SSF57701">
    <property type="entry name" value="Zn2/Cys6 DNA-binding domain"/>
    <property type="match status" value="1"/>
</dbReference>
<dbReference type="GO" id="GO:0003677">
    <property type="term" value="F:DNA binding"/>
    <property type="evidence" value="ECO:0007669"/>
    <property type="project" value="UniProtKB-KW"/>
</dbReference>
<keyword evidence="3" id="KW-0805">Transcription regulation</keyword>
<keyword evidence="6" id="KW-0539">Nucleus</keyword>
<evidence type="ECO:0000256" key="6">
    <source>
        <dbReference type="ARBA" id="ARBA00023242"/>
    </source>
</evidence>
<comment type="subcellular location">
    <subcellularLocation>
        <location evidence="1">Nucleus</location>
    </subcellularLocation>
</comment>
<feature type="region of interest" description="Disordered" evidence="7">
    <location>
        <begin position="40"/>
        <end position="90"/>
    </location>
</feature>
<keyword evidence="5" id="KW-0804">Transcription</keyword>
<feature type="domain" description="Zn(2)-C6 fungal-type" evidence="8">
    <location>
        <begin position="6"/>
        <end position="38"/>
    </location>
</feature>
<evidence type="ECO:0000313" key="9">
    <source>
        <dbReference type="EMBL" id="KAJ8996063.1"/>
    </source>
</evidence>
<dbReference type="PANTHER" id="PTHR47338:SF16">
    <property type="entry name" value="TRANSCRIPTION FACTOR, PUTATIVE (AFU_ORTHOLOGUE AFUA_2G09360)-RELATED"/>
    <property type="match status" value="1"/>
</dbReference>
<dbReference type="AlphaFoldDB" id="A0AAN6F3H5"/>
<dbReference type="InterPro" id="IPR050815">
    <property type="entry name" value="TF_fung"/>
</dbReference>
<feature type="compositionally biased region" description="Low complexity" evidence="7">
    <location>
        <begin position="418"/>
        <end position="437"/>
    </location>
</feature>
<evidence type="ECO:0000256" key="2">
    <source>
        <dbReference type="ARBA" id="ARBA00022723"/>
    </source>
</evidence>
<evidence type="ECO:0000259" key="8">
    <source>
        <dbReference type="PROSITE" id="PS50048"/>
    </source>
</evidence>
<reference evidence="9" key="1">
    <citation type="submission" date="2023-01" db="EMBL/GenBank/DDBJ databases">
        <title>Exophiala dermititidis isolated from Cystic Fibrosis Patient.</title>
        <authorList>
            <person name="Kurbessoian T."/>
            <person name="Crocker A."/>
            <person name="Murante D."/>
            <person name="Hogan D.A."/>
            <person name="Stajich J.E."/>
        </authorList>
    </citation>
    <scope>NUCLEOTIDE SEQUENCE</scope>
    <source>
        <strain evidence="9">Ex8</strain>
    </source>
</reference>
<dbReference type="EMBL" id="JAJGCB010000001">
    <property type="protein sequence ID" value="KAJ8996063.1"/>
    <property type="molecule type" value="Genomic_DNA"/>
</dbReference>
<dbReference type="Proteomes" id="UP001161757">
    <property type="component" value="Unassembled WGS sequence"/>
</dbReference>
<evidence type="ECO:0000256" key="5">
    <source>
        <dbReference type="ARBA" id="ARBA00023163"/>
    </source>
</evidence>
<gene>
    <name evidence="9" type="ORF">HRR80_000807</name>
</gene>
<evidence type="ECO:0000256" key="3">
    <source>
        <dbReference type="ARBA" id="ARBA00023015"/>
    </source>
</evidence>
<dbReference type="InterPro" id="IPR007219">
    <property type="entry name" value="XnlR_reg_dom"/>
</dbReference>
<keyword evidence="2" id="KW-0479">Metal-binding</keyword>
<sequence>MRPANACKSCRFHRRKCRIRNPDEPCQRCIDFNLVCSNVDSSPSQRQSVPVKRPLPALRARRTPSSSEPPAPATPAGTDYGSGFIEDNKTHHLQNNSNDALFESAELQKELVQLYFAHIHDKHHSLFHEPTTRSQVQDGSLPKVLLYGMMALGARFSNAPSLVFMDRRVRGASAAQRAMALFDMTDTSVTTIQASVLLGTICFAESKTEAEAMYYAVANRLAQVLNLAHREADNETERQVNLRIWWTLYMIDIWCSTGLHLPRQLQTTDISFIELPVNEALFLGLEPRSLHSGTASSGIWAEMVKLAHIWVDIFDLNQSVILHHDIKDPAALEEAVETLLRRLEMWSASLPLHLRKTRSNLEYYTSVGLGSAFAALHLGYHYYTEVLCYQFLAEDEGQGHQQWHHSQHQHPSPDSDEPQTPQYSTTSPPYPPQTSRTSTRHEYAEKCKDHARHFCDLLYTCQQLPSAECLYIMVGHMLVVTSTVYIHTLVFSEREDEIAVARTRLERNFQTLMHLQSYWVKLDVSLSRLRAFHNACKVSAEHSFAMDKWMLCFLHEHGLSLPERHMDLNLDPGAHFPPTSWKTERNRSASAELTLQDWYSQTFSQNQHRTQDQSQSQNQNQPEQPPPHPQPQPQDQAQDV</sequence>
<dbReference type="GO" id="GO:0005634">
    <property type="term" value="C:nucleus"/>
    <property type="evidence" value="ECO:0007669"/>
    <property type="project" value="UniProtKB-SubCell"/>
</dbReference>
<dbReference type="InterPro" id="IPR001138">
    <property type="entry name" value="Zn2Cys6_DnaBD"/>
</dbReference>
<dbReference type="GO" id="GO:0008270">
    <property type="term" value="F:zinc ion binding"/>
    <property type="evidence" value="ECO:0007669"/>
    <property type="project" value="InterPro"/>
</dbReference>
<dbReference type="GO" id="GO:0000981">
    <property type="term" value="F:DNA-binding transcription factor activity, RNA polymerase II-specific"/>
    <property type="evidence" value="ECO:0007669"/>
    <property type="project" value="InterPro"/>
</dbReference>
<dbReference type="CDD" id="cd00067">
    <property type="entry name" value="GAL4"/>
    <property type="match status" value="1"/>
</dbReference>
<dbReference type="PROSITE" id="PS00463">
    <property type="entry name" value="ZN2_CY6_FUNGAL_1"/>
    <property type="match status" value="1"/>
</dbReference>
<comment type="caution">
    <text evidence="9">The sequence shown here is derived from an EMBL/GenBank/DDBJ whole genome shotgun (WGS) entry which is preliminary data.</text>
</comment>
<evidence type="ECO:0000313" key="10">
    <source>
        <dbReference type="Proteomes" id="UP001161757"/>
    </source>
</evidence>
<feature type="compositionally biased region" description="Pro residues" evidence="7">
    <location>
        <begin position="623"/>
        <end position="632"/>
    </location>
</feature>
<feature type="region of interest" description="Disordered" evidence="7">
    <location>
        <begin position="601"/>
        <end position="640"/>
    </location>
</feature>
<keyword evidence="4" id="KW-0238">DNA-binding</keyword>
<evidence type="ECO:0000256" key="4">
    <source>
        <dbReference type="ARBA" id="ARBA00023125"/>
    </source>
</evidence>
<dbReference type="SMART" id="SM00066">
    <property type="entry name" value="GAL4"/>
    <property type="match status" value="1"/>
</dbReference>
<proteinExistence type="predicted"/>
<name>A0AAN6F3H5_EXODE</name>
<protein>
    <recommendedName>
        <fullName evidence="8">Zn(2)-C6 fungal-type domain-containing protein</fullName>
    </recommendedName>
</protein>
<evidence type="ECO:0000256" key="7">
    <source>
        <dbReference type="SAM" id="MobiDB-lite"/>
    </source>
</evidence>
<accession>A0AAN6F3H5</accession>
<organism evidence="9 10">
    <name type="scientific">Exophiala dermatitidis</name>
    <name type="common">Black yeast-like fungus</name>
    <name type="synonym">Wangiella dermatitidis</name>
    <dbReference type="NCBI Taxonomy" id="5970"/>
    <lineage>
        <taxon>Eukaryota</taxon>
        <taxon>Fungi</taxon>
        <taxon>Dikarya</taxon>
        <taxon>Ascomycota</taxon>
        <taxon>Pezizomycotina</taxon>
        <taxon>Eurotiomycetes</taxon>
        <taxon>Chaetothyriomycetidae</taxon>
        <taxon>Chaetothyriales</taxon>
        <taxon>Herpotrichiellaceae</taxon>
        <taxon>Exophiala</taxon>
    </lineage>
</organism>
<dbReference type="PANTHER" id="PTHR47338">
    <property type="entry name" value="ZN(II)2CYS6 TRANSCRIPTION FACTOR (EUROFUNG)-RELATED"/>
    <property type="match status" value="1"/>
</dbReference>
<feature type="region of interest" description="Disordered" evidence="7">
    <location>
        <begin position="400"/>
        <end position="441"/>
    </location>
</feature>
<dbReference type="InterPro" id="IPR036864">
    <property type="entry name" value="Zn2-C6_fun-type_DNA-bd_sf"/>
</dbReference>
<dbReference type="Pfam" id="PF00172">
    <property type="entry name" value="Zn_clus"/>
    <property type="match status" value="1"/>
</dbReference>
<dbReference type="CDD" id="cd12148">
    <property type="entry name" value="fungal_TF_MHR"/>
    <property type="match status" value="1"/>
</dbReference>
<dbReference type="SMART" id="SM00906">
    <property type="entry name" value="Fungal_trans"/>
    <property type="match status" value="1"/>
</dbReference>
<dbReference type="GO" id="GO:0006351">
    <property type="term" value="P:DNA-templated transcription"/>
    <property type="evidence" value="ECO:0007669"/>
    <property type="project" value="InterPro"/>
</dbReference>
<feature type="compositionally biased region" description="Low complexity" evidence="7">
    <location>
        <begin position="604"/>
        <end position="622"/>
    </location>
</feature>